<feature type="compositionally biased region" description="Polar residues" evidence="4">
    <location>
        <begin position="150"/>
        <end position="166"/>
    </location>
</feature>
<evidence type="ECO:0000313" key="7">
    <source>
        <dbReference type="Proteomes" id="UP001217417"/>
    </source>
</evidence>
<feature type="domain" description="Xylanolytic transcriptional activator regulatory" evidence="5">
    <location>
        <begin position="343"/>
        <end position="428"/>
    </location>
</feature>
<keyword evidence="1" id="KW-0805">Transcription regulation</keyword>
<protein>
    <recommendedName>
        <fullName evidence="5">Xylanolytic transcriptional activator regulatory domain-containing protein</fullName>
    </recommendedName>
</protein>
<dbReference type="EMBL" id="JARPMG010000012">
    <property type="protein sequence ID" value="KAJ8097243.1"/>
    <property type="molecule type" value="Genomic_DNA"/>
</dbReference>
<name>A0AAD7QL32_9ASCO</name>
<reference evidence="6" key="1">
    <citation type="submission" date="2023-03" db="EMBL/GenBank/DDBJ databases">
        <title>Near-Complete genome sequence of Lipomyces tetrasporous NRRL Y-64009, an oleaginous yeast capable of growing on lignocellulosic hydrolysates.</title>
        <authorList>
            <consortium name="Lawrence Berkeley National Laboratory"/>
            <person name="Jagtap S.S."/>
            <person name="Liu J.-J."/>
            <person name="Walukiewicz H.E."/>
            <person name="Pangilinan J."/>
            <person name="Lipzen A."/>
            <person name="Ahrendt S."/>
            <person name="Koriabine M."/>
            <person name="Cobaugh K."/>
            <person name="Salamov A."/>
            <person name="Yoshinaga Y."/>
            <person name="Ng V."/>
            <person name="Daum C."/>
            <person name="Grigoriev I.V."/>
            <person name="Slininger P.J."/>
            <person name="Dien B.S."/>
            <person name="Jin Y.-S."/>
            <person name="Rao C.V."/>
        </authorList>
    </citation>
    <scope>NUCLEOTIDE SEQUENCE</scope>
    <source>
        <strain evidence="6">NRRL Y-64009</strain>
    </source>
</reference>
<dbReference type="AlphaFoldDB" id="A0AAD7QL32"/>
<dbReference type="Proteomes" id="UP001217417">
    <property type="component" value="Unassembled WGS sequence"/>
</dbReference>
<keyword evidence="2" id="KW-0804">Transcription</keyword>
<evidence type="ECO:0000256" key="2">
    <source>
        <dbReference type="ARBA" id="ARBA00023163"/>
    </source>
</evidence>
<gene>
    <name evidence="6" type="ORF">POJ06DRAFT_241240</name>
</gene>
<evidence type="ECO:0000313" key="6">
    <source>
        <dbReference type="EMBL" id="KAJ8097243.1"/>
    </source>
</evidence>
<dbReference type="Pfam" id="PF04082">
    <property type="entry name" value="Fungal_trans"/>
    <property type="match status" value="1"/>
</dbReference>
<dbReference type="InterPro" id="IPR007219">
    <property type="entry name" value="XnlR_reg_dom"/>
</dbReference>
<evidence type="ECO:0000259" key="5">
    <source>
        <dbReference type="Pfam" id="PF04082"/>
    </source>
</evidence>
<organism evidence="6 7">
    <name type="scientific">Lipomyces tetrasporus</name>
    <dbReference type="NCBI Taxonomy" id="54092"/>
    <lineage>
        <taxon>Eukaryota</taxon>
        <taxon>Fungi</taxon>
        <taxon>Dikarya</taxon>
        <taxon>Ascomycota</taxon>
        <taxon>Saccharomycotina</taxon>
        <taxon>Lipomycetes</taxon>
        <taxon>Lipomycetales</taxon>
        <taxon>Lipomycetaceae</taxon>
        <taxon>Lipomyces</taxon>
    </lineage>
</organism>
<dbReference type="RefSeq" id="XP_056040693.1">
    <property type="nucleotide sequence ID" value="XM_056186125.1"/>
</dbReference>
<feature type="region of interest" description="Disordered" evidence="4">
    <location>
        <begin position="189"/>
        <end position="212"/>
    </location>
</feature>
<keyword evidence="7" id="KW-1185">Reference proteome</keyword>
<dbReference type="PANTHER" id="PTHR47840">
    <property type="entry name" value="ZN(II)2CYS6 TRANSCRIPTION FACTOR (EUROFUNG)-RELATED"/>
    <property type="match status" value="1"/>
</dbReference>
<sequence length="816" mass="91200">MVDKANVVDWRSIPYDVWSAVAPLRIYLSSATTSLLLRISAAFPPHLSHRIEQHPFVSPWIKGFHRVSALWKSPRQDGRCVKEPTAVLNARDERYDATSTVPPPPWSPCMSQDFVDVPAPEDEDLGERLKRVEQMLEKVTEKLFTQSLGSQHIASTAQARPSVASSEDQRHDTLNDHGQFLVISDTTTDATNTASESSAETPASHINSQSPERLPAELNRFALPKYADSCRVLHAAFPSQHDAHILFEAGRAAVFLQALCIPYNELFNEGNTQTSAMLSAIPPITAHPVLLARKLLHHSLCIQQLDPSFDRRALQGNDDLRSAMQRYYDLASTMVTCHDELLDSLEGLECLICEGVYLVNCGNLRQALACLRRASTLAQFMGLHRKALYKGTLKQLDPMTRVSGEFTWAHIAYLERYISLLLGMPTSITSARFGNEEKSVGQTDAEWFEKVQIDICEHIIGRNQERDYDFSATHKIDNILNRMASSMPADWWTPMDLPPGTGPDEMMSRVICAQMQIVHYNLITVLHLPYLLRSDTPNHRFDYNKETCLYASREVLSRFITFRSVVRVVYCCRLVDFCAFTAAMTLLLAYLNGACHTSSMQSTHQRVGDRALIGKTLETLDELNRLNGDELSRETAKLTRRLMDLEIETAKGNNAYTCRIAEEDLKNTTGEDQGRALCLTIPYFGCVRLASEPLSQIWALEVLPTGLPSAPYSSSPQASMIYPLSMTATHPVQSWQPQQLPLPGGPQIPFSVYHLANIHQQGEQEILFDLPMPDLMAGAEDWAFQGVDAAFFDSLTGGAGTSLINQGSWDTHWSGI</sequence>
<proteinExistence type="predicted"/>
<accession>A0AAD7QL32</accession>
<feature type="compositionally biased region" description="Low complexity" evidence="4">
    <location>
        <begin position="189"/>
        <end position="204"/>
    </location>
</feature>
<comment type="caution">
    <text evidence="6">The sequence shown here is derived from an EMBL/GenBank/DDBJ whole genome shotgun (WGS) entry which is preliminary data.</text>
</comment>
<dbReference type="CDD" id="cd12148">
    <property type="entry name" value="fungal_TF_MHR"/>
    <property type="match status" value="1"/>
</dbReference>
<keyword evidence="3" id="KW-0539">Nucleus</keyword>
<feature type="region of interest" description="Disordered" evidence="4">
    <location>
        <begin position="150"/>
        <end position="176"/>
    </location>
</feature>
<dbReference type="PANTHER" id="PTHR47840:SF1">
    <property type="entry name" value="ZN(II)2CYS6 TRANSCRIPTION FACTOR (EUROFUNG)"/>
    <property type="match status" value="1"/>
</dbReference>
<evidence type="ECO:0000256" key="3">
    <source>
        <dbReference type="ARBA" id="ARBA00023242"/>
    </source>
</evidence>
<dbReference type="GeneID" id="80881291"/>
<evidence type="ECO:0000256" key="4">
    <source>
        <dbReference type="SAM" id="MobiDB-lite"/>
    </source>
</evidence>
<evidence type="ECO:0000256" key="1">
    <source>
        <dbReference type="ARBA" id="ARBA00023015"/>
    </source>
</evidence>